<dbReference type="Gene3D" id="3.40.50.300">
    <property type="entry name" value="P-loop containing nucleotide triphosphate hydrolases"/>
    <property type="match status" value="2"/>
</dbReference>
<dbReference type="Pfam" id="PF00271">
    <property type="entry name" value="Helicase_C"/>
    <property type="match status" value="1"/>
</dbReference>
<dbReference type="PANTHER" id="PTHR47957">
    <property type="entry name" value="ATP-DEPENDENT HELICASE HRQ1"/>
    <property type="match status" value="1"/>
</dbReference>
<dbReference type="PROSITE" id="PS51194">
    <property type="entry name" value="HELICASE_CTER"/>
    <property type="match status" value="1"/>
</dbReference>
<organism evidence="6 7">
    <name type="scientific">Vibrio agarilyticus</name>
    <dbReference type="NCBI Taxonomy" id="2726741"/>
    <lineage>
        <taxon>Bacteria</taxon>
        <taxon>Pseudomonadati</taxon>
        <taxon>Pseudomonadota</taxon>
        <taxon>Gammaproteobacteria</taxon>
        <taxon>Vibrionales</taxon>
        <taxon>Vibrionaceae</taxon>
        <taxon>Vibrio</taxon>
    </lineage>
</organism>
<dbReference type="GO" id="GO:0043138">
    <property type="term" value="F:3'-5' DNA helicase activity"/>
    <property type="evidence" value="ECO:0007669"/>
    <property type="project" value="TreeGrafter"/>
</dbReference>
<dbReference type="InterPro" id="IPR001650">
    <property type="entry name" value="Helicase_C-like"/>
</dbReference>
<dbReference type="EMBL" id="JABAIK010000035">
    <property type="protein sequence ID" value="NLS14889.1"/>
    <property type="molecule type" value="Genomic_DNA"/>
</dbReference>
<dbReference type="InterPro" id="IPR027417">
    <property type="entry name" value="P-loop_NTPase"/>
</dbReference>
<evidence type="ECO:0000259" key="4">
    <source>
        <dbReference type="PROSITE" id="PS51192"/>
    </source>
</evidence>
<protein>
    <submittedName>
        <fullName evidence="6">DEAD/DEAH box helicase</fullName>
    </submittedName>
</protein>
<dbReference type="InterPro" id="IPR014001">
    <property type="entry name" value="Helicase_ATP-bd"/>
</dbReference>
<evidence type="ECO:0000256" key="2">
    <source>
        <dbReference type="ARBA" id="ARBA00022840"/>
    </source>
</evidence>
<keyword evidence="1" id="KW-0547">Nucleotide-binding</keyword>
<dbReference type="SMART" id="SM00490">
    <property type="entry name" value="HELICc"/>
    <property type="match status" value="1"/>
</dbReference>
<dbReference type="PANTHER" id="PTHR47957:SF3">
    <property type="entry name" value="ATP-DEPENDENT HELICASE HRQ1"/>
    <property type="match status" value="1"/>
</dbReference>
<keyword evidence="7" id="KW-1185">Reference proteome</keyword>
<proteinExistence type="predicted"/>
<dbReference type="Pfam" id="PF09369">
    <property type="entry name" value="MZB"/>
    <property type="match status" value="1"/>
</dbReference>
<dbReference type="InterPro" id="IPR018973">
    <property type="entry name" value="MZB"/>
</dbReference>
<dbReference type="RefSeq" id="WP_168837962.1">
    <property type="nucleotide sequence ID" value="NZ_JABAIK010000035.1"/>
</dbReference>
<dbReference type="GO" id="GO:0005524">
    <property type="term" value="F:ATP binding"/>
    <property type="evidence" value="ECO:0007669"/>
    <property type="project" value="UniProtKB-KW"/>
</dbReference>
<accession>A0A7X8YIM7</accession>
<evidence type="ECO:0000259" key="5">
    <source>
        <dbReference type="PROSITE" id="PS51194"/>
    </source>
</evidence>
<dbReference type="Pfam" id="PF00270">
    <property type="entry name" value="DEAD"/>
    <property type="match status" value="1"/>
</dbReference>
<dbReference type="InterPro" id="IPR011545">
    <property type="entry name" value="DEAD/DEAH_box_helicase_dom"/>
</dbReference>
<evidence type="ECO:0000256" key="1">
    <source>
        <dbReference type="ARBA" id="ARBA00022741"/>
    </source>
</evidence>
<dbReference type="SMART" id="SM00487">
    <property type="entry name" value="DEXDc"/>
    <property type="match status" value="1"/>
</dbReference>
<dbReference type="PROSITE" id="PS51192">
    <property type="entry name" value="HELICASE_ATP_BIND_1"/>
    <property type="match status" value="1"/>
</dbReference>
<keyword evidence="3" id="KW-0175">Coiled coil</keyword>
<evidence type="ECO:0000313" key="7">
    <source>
        <dbReference type="Proteomes" id="UP000535589"/>
    </source>
</evidence>
<reference evidence="6 7" key="1">
    <citation type="submission" date="2020-04" db="EMBL/GenBank/DDBJ databases">
        <title>Vibrio sp. SM6, a novel species isolated from seawater.</title>
        <authorList>
            <person name="Wang X."/>
        </authorList>
    </citation>
    <scope>NUCLEOTIDE SEQUENCE [LARGE SCALE GENOMIC DNA]</scope>
    <source>
        <strain evidence="6 7">SM6</strain>
    </source>
</reference>
<keyword evidence="6" id="KW-0347">Helicase</keyword>
<evidence type="ECO:0000313" key="6">
    <source>
        <dbReference type="EMBL" id="NLS14889.1"/>
    </source>
</evidence>
<dbReference type="GO" id="GO:0036297">
    <property type="term" value="P:interstrand cross-link repair"/>
    <property type="evidence" value="ECO:0007669"/>
    <property type="project" value="TreeGrafter"/>
</dbReference>
<dbReference type="Proteomes" id="UP000535589">
    <property type="component" value="Unassembled WGS sequence"/>
</dbReference>
<keyword evidence="6" id="KW-0378">Hydrolase</keyword>
<evidence type="ECO:0000256" key="3">
    <source>
        <dbReference type="SAM" id="Coils"/>
    </source>
</evidence>
<feature type="domain" description="Helicase C-terminal" evidence="5">
    <location>
        <begin position="957"/>
        <end position="1115"/>
    </location>
</feature>
<dbReference type="GO" id="GO:0003676">
    <property type="term" value="F:nucleic acid binding"/>
    <property type="evidence" value="ECO:0007669"/>
    <property type="project" value="InterPro"/>
</dbReference>
<gene>
    <name evidence="6" type="ORF">HGP28_18690</name>
</gene>
<sequence length="2138" mass="240796">MLPSVVSEQVVKTLRKYVKSAFNMNSPCFESESYSMIDSFLQDKDNLVKGPYVSIQLPFRQSDLPLDYFDHLSLPFTPYAHQAIAYQRLSSESPQSTLVATGTGSGKTECFLYPLLNFCAGQQNKGVKAIVIYPMNALATDQAKRFASTIYKDERLKGQVNVGLFVGGEQADTASTNMGPNEVITCKHHLRKNPPDILLTNYKMLDYLLMRPEDQTLWQHNDPGTLKYLVVDELHTFDGAQGSDLACLVRRLKYHLSVDDQGFACVGTSATVGDDVSALLEYAGSIFDSQFEESSVVREDRYRYEEYLKDASVKYFTYPSFSEFEKFDSAMYSSEVEYINAQLALWFPENSIVLPVDIDSDAGRATRIELGQAILSHRFFHSLLQMINGKIASSKTLAADMSSVFSISEEEAGRVIQSFCSLISIARNSVEETPEKQKQRAQEGSPRPVLPFLQVRHQLWFRELRRLVASVKPEPRLNFGDDVSDDMADKYLPVINCRDCHATGWGGFVKGQVEQLENQIDVFYRLFFGANHSIRVAFPLEDNDDTPGKGVIRRICTKCLSLNSDGQTDGCKSCDHSELVRVFLPDQIKISEKKGPHFSNDCPYCQSKNGLSIVGAQSATLSAVAINQIYSSRYNENKKLITFSDSVQDAAHRAGFFSSRTWPLMMRGHMGMVAKSTEGMNLYDFAREVIEVAKKSCGTTESFAATFIAPNMEWLNDYREMVESGEPLPVNSTLPTLVEKRLSWEVFSEFGLRASIGRTLERTGEYTIDVCDEALIGLTSRLHTALMDELGSEIQGVNDTDVLHFCLGVLHRMRNRGAIVHESLTRYIADGGETYYLTKIDKQTSKYMPNWGNKTRTPAFLTFEKNKRFDQVVATKSKHTWHQNWVIKCFGKNDNLMIANHTQTIYRLTLETLRRGGILQEVDVKSYKAWGIEPTALKITSVVAALGCDHCSERLIVPKAVLGYWKGKACVRESCQGHFTVDKQLPEKEWSHSQVCRVNAAEHTGLLERTVREQTENAFIKGGKAWSVNLLSATPTLEMGIDIGDLSSVLLCSVPPAQANYLQRIGRAGRKDGNAFNMTVAEGNAHDLFYFDEPVEMMAGSVNAPGVFLDASAILERQLTAFCMDRWIKTGIDSSQICKRVKQMLDATEAGLRDQYPYNFLSFVDSHKDTLFAQFTQVFHSLSPSSYGKLKSFILGSDSEYGLAPKIQESLEMLVKDRKSLKSRAEKLKRSIDKLKSSPVKDQNYQSDLNELENERNALLALLRDINSKNTLNFMTDEGLLPNYAFPEAGITLRSVLWRKKDTVEVDDGKSQYVTSTFEYERPAAAAISELAPTNHFYAGGHKVEIEQIDMKVSEPETWRVCSHCNHSELLETDQYPTCPKCGHPGWADSEQKLRMLKLRQVYARSSVRDSKITDDADTRTPAFFQRQMLVSFKPEDVEFAYQVQNKSIPFGFEYIRRVSMRDINFGSSVEEANEFSVAGEKKKKTGFKVCSDCGFVQKSKGPEAHDISCKCRGTVMEAKYEDFLFLYRQLESEAIRILLPVSGYGNGQVTEASLSAALQLGMKRYFKGSVDHIKGIIYREPEDSGESYRHYLVVYDSVPGGTGALKELMQEPDNLLLLLKEALSVIENCGCASEGKDGCYKCVYAYRDRGKMRSISREHARSLLRSILDDESALTQVKSLSDISLNKMLESELERLFVDTLQQTVSEFVVTKEYARGKAAWIVSSKLNNKSSWQLVPQVSLGEKNGVYIDTRPDFVLYPYSELKNVKPIAVYLDGFAHHYNIVSDDVEKRNAVLDSGKYNVWTLCWNDLAKQDAKHVREVIGISRQDVAAKDSKAHYKQFLSTNYQTLRDSYENQNSFSLLKRYLHEPIEMSSTYQQAMFANSFYWLSISASKDLARKNKFEYEMRENAEPGRLPELCLEGPYFFGGLLDSLGTSQRSIELAAVMPAEVYVNVVAGKVRGQCPYDYAEALTRLHACFDDRYPEDDGYEQALYGYWRLVNLGQFLSDFSFTSHKLLAQGCASSAVKGGDTEVSIDARTEVVITDDWAELIELEVISEPVVIAMLELEIQIPEVGFALVGAEGEIVAEAELAWADYQIALLLPEMESDKKLFVEKGWKVVVGDLTDQALKELKQYMDND</sequence>
<comment type="caution">
    <text evidence="6">The sequence shown here is derived from an EMBL/GenBank/DDBJ whole genome shotgun (WGS) entry which is preliminary data.</text>
</comment>
<feature type="domain" description="Helicase ATP-binding" evidence="4">
    <location>
        <begin position="88"/>
        <end position="290"/>
    </location>
</feature>
<dbReference type="SUPFAM" id="SSF52540">
    <property type="entry name" value="P-loop containing nucleoside triphosphate hydrolases"/>
    <property type="match status" value="2"/>
</dbReference>
<keyword evidence="2" id="KW-0067">ATP-binding</keyword>
<dbReference type="GO" id="GO:0006289">
    <property type="term" value="P:nucleotide-excision repair"/>
    <property type="evidence" value="ECO:0007669"/>
    <property type="project" value="TreeGrafter"/>
</dbReference>
<name>A0A7X8YIM7_9VIBR</name>
<feature type="coiled-coil region" evidence="3">
    <location>
        <begin position="1211"/>
        <end position="1269"/>
    </location>
</feature>